<dbReference type="PROSITE" id="PS51464">
    <property type="entry name" value="SIS"/>
    <property type="match status" value="1"/>
</dbReference>
<dbReference type="Gene3D" id="3.40.50.10490">
    <property type="entry name" value="Glucose-6-phosphate isomerase like protein, domain 1"/>
    <property type="match status" value="1"/>
</dbReference>
<dbReference type="InterPro" id="IPR001347">
    <property type="entry name" value="SIS_dom"/>
</dbReference>
<dbReference type="AlphaFoldDB" id="A0A1H9U9P1"/>
<feature type="domain" description="SIS" evidence="2">
    <location>
        <begin position="118"/>
        <end position="255"/>
    </location>
</feature>
<dbReference type="GO" id="GO:0097367">
    <property type="term" value="F:carbohydrate derivative binding"/>
    <property type="evidence" value="ECO:0007669"/>
    <property type="project" value="InterPro"/>
</dbReference>
<dbReference type="InterPro" id="IPR000281">
    <property type="entry name" value="HTH_RpiR"/>
</dbReference>
<dbReference type="GO" id="GO:0003700">
    <property type="term" value="F:DNA-binding transcription factor activity"/>
    <property type="evidence" value="ECO:0007669"/>
    <property type="project" value="InterPro"/>
</dbReference>
<evidence type="ECO:0000313" key="3">
    <source>
        <dbReference type="EMBL" id="SES06052.1"/>
    </source>
</evidence>
<dbReference type="STRING" id="142588.SAMN04488559_12421"/>
<proteinExistence type="predicted"/>
<organism evidence="3 4">
    <name type="scientific">Isobaculum melis</name>
    <dbReference type="NCBI Taxonomy" id="142588"/>
    <lineage>
        <taxon>Bacteria</taxon>
        <taxon>Bacillati</taxon>
        <taxon>Bacillota</taxon>
        <taxon>Bacilli</taxon>
        <taxon>Lactobacillales</taxon>
        <taxon>Carnobacteriaceae</taxon>
        <taxon>Isobaculum</taxon>
    </lineage>
</organism>
<evidence type="ECO:0000259" key="1">
    <source>
        <dbReference type="PROSITE" id="PS51071"/>
    </source>
</evidence>
<dbReference type="PANTHER" id="PTHR30514">
    <property type="entry name" value="GLUCOKINASE"/>
    <property type="match status" value="1"/>
</dbReference>
<dbReference type="PANTHER" id="PTHR30514:SF1">
    <property type="entry name" value="HTH-TYPE TRANSCRIPTIONAL REGULATOR HEXR-RELATED"/>
    <property type="match status" value="1"/>
</dbReference>
<feature type="domain" description="HTH rpiR-type" evidence="1">
    <location>
        <begin position="2"/>
        <end position="78"/>
    </location>
</feature>
<dbReference type="GO" id="GO:1901135">
    <property type="term" value="P:carbohydrate derivative metabolic process"/>
    <property type="evidence" value="ECO:0007669"/>
    <property type="project" value="InterPro"/>
</dbReference>
<evidence type="ECO:0000313" key="4">
    <source>
        <dbReference type="Proteomes" id="UP000198948"/>
    </source>
</evidence>
<dbReference type="RefSeq" id="WP_092653938.1">
    <property type="nucleotide sequence ID" value="NZ_FOHA01000024.1"/>
</dbReference>
<dbReference type="InterPro" id="IPR009057">
    <property type="entry name" value="Homeodomain-like_sf"/>
</dbReference>
<gene>
    <name evidence="3" type="ORF">SAMN04488559_12421</name>
</gene>
<keyword evidence="3" id="KW-0238">DNA-binding</keyword>
<dbReference type="PROSITE" id="PS51071">
    <property type="entry name" value="HTH_RPIR"/>
    <property type="match status" value="1"/>
</dbReference>
<name>A0A1H9U9P1_9LACT</name>
<dbReference type="SUPFAM" id="SSF53697">
    <property type="entry name" value="SIS domain"/>
    <property type="match status" value="1"/>
</dbReference>
<protein>
    <submittedName>
        <fullName evidence="3">DNA-binding transcriptional regulator, MurR/RpiR family, contains HTH and SIS domains</fullName>
    </submittedName>
</protein>
<accession>A0A1H9U9P1</accession>
<sequence>MINLMQLIKDHYDQYTPQEKIVADNLLEFPRFILEKNISSLAASINVSRNSITRFCKTLGFSGYTEFKYEFSKYITQQSDRKNQKQTGLVADIIEAYKGKLDEIPAQNFIQDEDVFYLAEEICKASSVKIIGTGKSVPPALQLKYSLQTLEVYVQMMDSLYFSDDLSFLFNEDDVVLVYSVSGKSLATNQVLAGALKAKAKVFMITTAKKLSLDVEKMLILPNVSKNNPFIFSNHTLFYIFNDLLCNAISYYKKEA</sequence>
<dbReference type="InterPro" id="IPR046348">
    <property type="entry name" value="SIS_dom_sf"/>
</dbReference>
<dbReference type="Pfam" id="PF01418">
    <property type="entry name" value="HTH_6"/>
    <property type="match status" value="1"/>
</dbReference>
<dbReference type="SUPFAM" id="SSF46689">
    <property type="entry name" value="Homeodomain-like"/>
    <property type="match status" value="1"/>
</dbReference>
<evidence type="ECO:0000259" key="2">
    <source>
        <dbReference type="PROSITE" id="PS51464"/>
    </source>
</evidence>
<dbReference type="EMBL" id="FOHA01000024">
    <property type="protein sequence ID" value="SES06052.1"/>
    <property type="molecule type" value="Genomic_DNA"/>
</dbReference>
<dbReference type="Gene3D" id="1.10.10.10">
    <property type="entry name" value="Winged helix-like DNA-binding domain superfamily/Winged helix DNA-binding domain"/>
    <property type="match status" value="1"/>
</dbReference>
<dbReference type="Pfam" id="PF01380">
    <property type="entry name" value="SIS"/>
    <property type="match status" value="1"/>
</dbReference>
<keyword evidence="4" id="KW-1185">Reference proteome</keyword>
<reference evidence="3 4" key="1">
    <citation type="submission" date="2016-10" db="EMBL/GenBank/DDBJ databases">
        <authorList>
            <person name="de Groot N.N."/>
        </authorList>
    </citation>
    <scope>NUCLEOTIDE SEQUENCE [LARGE SCALE GENOMIC DNA]</scope>
    <source>
        <strain evidence="3 4">DSM 13760</strain>
    </source>
</reference>
<dbReference type="OrthoDB" id="3684496at2"/>
<dbReference type="GO" id="GO:0003677">
    <property type="term" value="F:DNA binding"/>
    <property type="evidence" value="ECO:0007669"/>
    <property type="project" value="UniProtKB-KW"/>
</dbReference>
<dbReference type="InterPro" id="IPR036388">
    <property type="entry name" value="WH-like_DNA-bd_sf"/>
</dbReference>
<dbReference type="InterPro" id="IPR047640">
    <property type="entry name" value="RpiR-like"/>
</dbReference>
<dbReference type="Proteomes" id="UP000198948">
    <property type="component" value="Unassembled WGS sequence"/>
</dbReference>